<sequence>MSLTKRVLVGVIRFYQVFLSPLFPSACRFYPTCSEYAILAVVRYGPAKGAWLAVKRLVRCRPFGPGGYDPVP</sequence>
<reference evidence="2" key="1">
    <citation type="journal article" date="2020" name="mSystems">
        <title>Genome- and Community-Level Interaction Insights into Carbon Utilization and Element Cycling Functions of Hydrothermarchaeota in Hydrothermal Sediment.</title>
        <authorList>
            <person name="Zhou Z."/>
            <person name="Liu Y."/>
            <person name="Xu W."/>
            <person name="Pan J."/>
            <person name="Luo Z.H."/>
            <person name="Li M."/>
        </authorList>
    </citation>
    <scope>NUCLEOTIDE SEQUENCE [LARGE SCALE GENOMIC DNA]</scope>
    <source>
        <strain evidence="2">SpSt-769</strain>
    </source>
</reference>
<dbReference type="Pfam" id="PF01809">
    <property type="entry name" value="YidD"/>
    <property type="match status" value="1"/>
</dbReference>
<dbReference type="PANTHER" id="PTHR33383:SF1">
    <property type="entry name" value="MEMBRANE PROTEIN INSERTION EFFICIENCY FACTOR-RELATED"/>
    <property type="match status" value="1"/>
</dbReference>
<dbReference type="AlphaFoldDB" id="A0A7C4AT25"/>
<comment type="caution">
    <text evidence="2">The sequence shown here is derived from an EMBL/GenBank/DDBJ whole genome shotgun (WGS) entry which is preliminary data.</text>
</comment>
<name>A0A7C4AT25_9BACT</name>
<dbReference type="NCBIfam" id="TIGR00278">
    <property type="entry name" value="membrane protein insertion efficiency factor YidD"/>
    <property type="match status" value="1"/>
</dbReference>
<keyword evidence="1" id="KW-0472">Membrane</keyword>
<proteinExistence type="inferred from homology"/>
<gene>
    <name evidence="2" type="primary">yidD</name>
    <name evidence="2" type="ORF">ENV54_10940</name>
</gene>
<accession>A0A7C4AT25</accession>
<dbReference type="SMART" id="SM01234">
    <property type="entry name" value="Haemolytic"/>
    <property type="match status" value="1"/>
</dbReference>
<protein>
    <recommendedName>
        <fullName evidence="1">Putative membrane protein insertion efficiency factor</fullName>
    </recommendedName>
</protein>
<organism evidence="2">
    <name type="scientific">Desulfomonile tiedjei</name>
    <dbReference type="NCBI Taxonomy" id="2358"/>
    <lineage>
        <taxon>Bacteria</taxon>
        <taxon>Pseudomonadati</taxon>
        <taxon>Thermodesulfobacteriota</taxon>
        <taxon>Desulfomonilia</taxon>
        <taxon>Desulfomonilales</taxon>
        <taxon>Desulfomonilaceae</taxon>
        <taxon>Desulfomonile</taxon>
    </lineage>
</organism>
<comment type="subcellular location">
    <subcellularLocation>
        <location evidence="1">Cell membrane</location>
        <topology evidence="1">Peripheral membrane protein</topology>
        <orientation evidence="1">Cytoplasmic side</orientation>
    </subcellularLocation>
</comment>
<evidence type="ECO:0000313" key="2">
    <source>
        <dbReference type="EMBL" id="HGH61800.1"/>
    </source>
</evidence>
<dbReference type="EMBL" id="DTGT01000353">
    <property type="protein sequence ID" value="HGH61800.1"/>
    <property type="molecule type" value="Genomic_DNA"/>
</dbReference>
<evidence type="ECO:0000256" key="1">
    <source>
        <dbReference type="HAMAP-Rule" id="MF_00386"/>
    </source>
</evidence>
<dbReference type="InterPro" id="IPR002696">
    <property type="entry name" value="Membr_insert_effic_factor_YidD"/>
</dbReference>
<dbReference type="PANTHER" id="PTHR33383">
    <property type="entry name" value="MEMBRANE PROTEIN INSERTION EFFICIENCY FACTOR-RELATED"/>
    <property type="match status" value="1"/>
</dbReference>
<dbReference type="HAMAP" id="MF_00386">
    <property type="entry name" value="UPF0161_YidD"/>
    <property type="match status" value="1"/>
</dbReference>
<comment type="function">
    <text evidence="1">Could be involved in insertion of integral membrane proteins into the membrane.</text>
</comment>
<keyword evidence="1" id="KW-1003">Cell membrane</keyword>
<dbReference type="GO" id="GO:0005886">
    <property type="term" value="C:plasma membrane"/>
    <property type="evidence" value="ECO:0007669"/>
    <property type="project" value="UniProtKB-SubCell"/>
</dbReference>
<comment type="similarity">
    <text evidence="1">Belongs to the UPF0161 family.</text>
</comment>